<feature type="transmembrane region" description="Helical" evidence="7">
    <location>
        <begin position="187"/>
        <end position="208"/>
    </location>
</feature>
<evidence type="ECO:0000256" key="6">
    <source>
        <dbReference type="SAM" id="MobiDB-lite"/>
    </source>
</evidence>
<comment type="similarity">
    <text evidence="2">Belongs to the multi antimicrobial extrusion (MATE) (TC 2.A.66.1) family.</text>
</comment>
<dbReference type="GO" id="GO:0042910">
    <property type="term" value="F:xenobiotic transmembrane transporter activity"/>
    <property type="evidence" value="ECO:0007669"/>
    <property type="project" value="InterPro"/>
</dbReference>
<keyword evidence="4" id="KW-0813">Transport</keyword>
<feature type="compositionally biased region" description="Basic residues" evidence="6">
    <location>
        <begin position="360"/>
        <end position="378"/>
    </location>
</feature>
<evidence type="ECO:0000256" key="5">
    <source>
        <dbReference type="ARBA" id="ARBA00031636"/>
    </source>
</evidence>
<sequence>MLRSPHDREIRRLAIPALGALAAEPLYLLVDTAIVGHLGTPQLAALAIAATVLTTLVSLCVFLTYATTAQVARLHGAGDHARAGELAAQALWLASAIGVALALACAVLAAPLVAVFGGAGETAAMAERYLRISALGLPMALIALAGQGYLRGVGDLRTPLLIVVAAQLANVGLEVWFVYGLELGLDGSAAGTVIAQLGMGAAFAWLLLRPRQSGAGTRSSRRPRRLLMQPLVRISGELFVRSAALLTAFATASAVIARIGESSLAAHQIAMGLFVFAALVLDAIAIAAQVLVGRALGAGDAGAARAVGLRSLAWSLAAGCLFGALLLALARAAAGLHRRSCRDRARPRDLDAACAHAARRRRRLRPRRDPHRRGRHALSRGVDAARRAVRLRPDRAARARAGVGPDRRLGRAAGARRRAPDHARLALCRRLLGGHRSGGGSCARSRSPSSIALIVVSITFTRAPAPARATGAARGRARPGGRRYAGLLVMALVPPEPAAESVATESAMRPSIASSVSKSAVSAWRYSRSRPASSSASASTKRSSS</sequence>
<feature type="transmembrane region" description="Helical" evidence="7">
    <location>
        <begin position="312"/>
        <end position="334"/>
    </location>
</feature>
<feature type="compositionally biased region" description="Low complexity" evidence="6">
    <location>
        <begin position="511"/>
        <end position="545"/>
    </location>
</feature>
<dbReference type="GO" id="GO:0015297">
    <property type="term" value="F:antiporter activity"/>
    <property type="evidence" value="ECO:0007669"/>
    <property type="project" value="InterPro"/>
</dbReference>
<feature type="region of interest" description="Disordered" evidence="6">
    <location>
        <begin position="397"/>
        <end position="417"/>
    </location>
</feature>
<gene>
    <name evidence="8" type="ORF">AVDCRST_MAG67-2141</name>
</gene>
<evidence type="ECO:0000256" key="7">
    <source>
        <dbReference type="SAM" id="Phobius"/>
    </source>
</evidence>
<keyword evidence="7" id="KW-1133">Transmembrane helix</keyword>
<accession>A0A6J4S6W6</accession>
<dbReference type="GO" id="GO:0005886">
    <property type="term" value="C:plasma membrane"/>
    <property type="evidence" value="ECO:0007669"/>
    <property type="project" value="TreeGrafter"/>
</dbReference>
<feature type="region of interest" description="Disordered" evidence="6">
    <location>
        <begin position="360"/>
        <end position="382"/>
    </location>
</feature>
<proteinExistence type="inferred from homology"/>
<dbReference type="Pfam" id="PF01554">
    <property type="entry name" value="MatE"/>
    <property type="match status" value="2"/>
</dbReference>
<feature type="transmembrane region" description="Helical" evidence="7">
    <location>
        <begin position="129"/>
        <end position="148"/>
    </location>
</feature>
<dbReference type="AlphaFoldDB" id="A0A6J4S6W6"/>
<dbReference type="PANTHER" id="PTHR43298:SF2">
    <property type="entry name" value="FMN_FAD EXPORTER YEEO-RELATED"/>
    <property type="match status" value="1"/>
</dbReference>
<keyword evidence="7" id="KW-0472">Membrane</keyword>
<evidence type="ECO:0000256" key="4">
    <source>
        <dbReference type="ARBA" id="ARBA00022448"/>
    </source>
</evidence>
<evidence type="ECO:0000256" key="1">
    <source>
        <dbReference type="ARBA" id="ARBA00003408"/>
    </source>
</evidence>
<name>A0A6J4S6W6_9ACTN</name>
<reference evidence="8" key="1">
    <citation type="submission" date="2020-02" db="EMBL/GenBank/DDBJ databases">
        <authorList>
            <person name="Meier V. D."/>
        </authorList>
    </citation>
    <scope>NUCLEOTIDE SEQUENCE</scope>
    <source>
        <strain evidence="8">AVDCRST_MAG67</strain>
    </source>
</reference>
<keyword evidence="7" id="KW-0812">Transmembrane</keyword>
<evidence type="ECO:0000313" key="8">
    <source>
        <dbReference type="EMBL" id="CAA9486202.1"/>
    </source>
</evidence>
<protein>
    <recommendedName>
        <fullName evidence="3">Probable multidrug resistance protein NorM</fullName>
    </recommendedName>
    <alternativeName>
        <fullName evidence="5">Multidrug-efflux transporter</fullName>
    </alternativeName>
</protein>
<dbReference type="InterPro" id="IPR002528">
    <property type="entry name" value="MATE_fam"/>
</dbReference>
<evidence type="ECO:0000256" key="3">
    <source>
        <dbReference type="ARBA" id="ARBA00020268"/>
    </source>
</evidence>
<feature type="region of interest" description="Disordered" evidence="6">
    <location>
        <begin position="502"/>
        <end position="545"/>
    </location>
</feature>
<dbReference type="NCBIfam" id="TIGR00797">
    <property type="entry name" value="matE"/>
    <property type="match status" value="1"/>
</dbReference>
<feature type="transmembrane region" description="Helical" evidence="7">
    <location>
        <begin position="160"/>
        <end position="181"/>
    </location>
</feature>
<organism evidence="8">
    <name type="scientific">uncultured Solirubrobacteraceae bacterium</name>
    <dbReference type="NCBI Taxonomy" id="1162706"/>
    <lineage>
        <taxon>Bacteria</taxon>
        <taxon>Bacillati</taxon>
        <taxon>Actinomycetota</taxon>
        <taxon>Thermoleophilia</taxon>
        <taxon>Solirubrobacterales</taxon>
        <taxon>Solirubrobacteraceae</taxon>
        <taxon>environmental samples</taxon>
    </lineage>
</organism>
<dbReference type="EMBL" id="CADCVQ010000054">
    <property type="protein sequence ID" value="CAA9486202.1"/>
    <property type="molecule type" value="Genomic_DNA"/>
</dbReference>
<comment type="function">
    <text evidence="1">Multidrug efflux pump.</text>
</comment>
<feature type="transmembrane region" description="Helical" evidence="7">
    <location>
        <begin position="238"/>
        <end position="257"/>
    </location>
</feature>
<feature type="transmembrane region" description="Helical" evidence="7">
    <location>
        <begin position="42"/>
        <end position="65"/>
    </location>
</feature>
<evidence type="ECO:0000256" key="2">
    <source>
        <dbReference type="ARBA" id="ARBA00010199"/>
    </source>
</evidence>
<dbReference type="InterPro" id="IPR050222">
    <property type="entry name" value="MATE_MdtK"/>
</dbReference>
<feature type="transmembrane region" description="Helical" evidence="7">
    <location>
        <begin position="269"/>
        <end position="292"/>
    </location>
</feature>
<feature type="transmembrane region" description="Helical" evidence="7">
    <location>
        <begin position="12"/>
        <end position="30"/>
    </location>
</feature>
<feature type="transmembrane region" description="Helical" evidence="7">
    <location>
        <begin position="90"/>
        <end position="117"/>
    </location>
</feature>
<dbReference type="PANTHER" id="PTHR43298">
    <property type="entry name" value="MULTIDRUG RESISTANCE PROTEIN NORM-RELATED"/>
    <property type="match status" value="1"/>
</dbReference>